<dbReference type="SUPFAM" id="SSF161008">
    <property type="entry name" value="Viral glycoprotein ectodomain-like"/>
    <property type="match status" value="1"/>
</dbReference>
<accession>A0A016SIV5</accession>
<keyword evidence="1" id="KW-0862">Zinc</keyword>
<keyword evidence="5" id="KW-1185">Reference proteome</keyword>
<dbReference type="STRING" id="53326.A0A016SIV5"/>
<dbReference type="OrthoDB" id="5819653at2759"/>
<feature type="compositionally biased region" description="Polar residues" evidence="2">
    <location>
        <begin position="1020"/>
        <end position="1029"/>
    </location>
</feature>
<dbReference type="Proteomes" id="UP000024635">
    <property type="component" value="Unassembled WGS sequence"/>
</dbReference>
<protein>
    <recommendedName>
        <fullName evidence="3">CCHC-type domain-containing protein</fullName>
    </recommendedName>
</protein>
<dbReference type="PANTHER" id="PTHR31524:SF2">
    <property type="entry name" value="PROTEIN CBG10426"/>
    <property type="match status" value="1"/>
</dbReference>
<dbReference type="AlphaFoldDB" id="A0A016SIV5"/>
<evidence type="ECO:0000256" key="1">
    <source>
        <dbReference type="PROSITE-ProRule" id="PRU00047"/>
    </source>
</evidence>
<dbReference type="SMART" id="SM00343">
    <property type="entry name" value="ZnF_C2HC"/>
    <property type="match status" value="1"/>
</dbReference>
<evidence type="ECO:0000313" key="4">
    <source>
        <dbReference type="EMBL" id="EYB90332.1"/>
    </source>
</evidence>
<proteinExistence type="predicted"/>
<feature type="compositionally biased region" description="Low complexity" evidence="2">
    <location>
        <begin position="370"/>
        <end position="386"/>
    </location>
</feature>
<dbReference type="GO" id="GO:0019899">
    <property type="term" value="F:enzyme binding"/>
    <property type="evidence" value="ECO:0007669"/>
    <property type="project" value="UniProtKB-ARBA"/>
</dbReference>
<feature type="region of interest" description="Disordered" evidence="2">
    <location>
        <begin position="354"/>
        <end position="388"/>
    </location>
</feature>
<sequence length="1029" mass="114808">MTTATERLVRTLQEMNDDATVHGREAKTLRDATAMAITEVWTDARTATSNLARKINEGNSELLNNLNESFSAVGSRIDSLPMVATYSPDGPTPKIVSFSGSGDDSSQFSLWLRRLEDIMRIRASPMTSQQKANFLICYLEGVAREKVEELGEEDRSNYDTVVAHLKRFFEGPQHRYMARQSLSTCQQHPGESSATFANRLLNLVRAATTGQDPASQKERVLEEFVARLRPDIRYYVKLDNPATFEQALAKAQMVEQLLAEATAERLISPAGPSRTIEVKSAAPQSTPRNFNQHQYSRNNSGSLNQRFQTSASQRGRDYCRDYGRRHGIPNQRPIPSQTNCYNCRGIGHQARQCPSPRVRTFESGTRRYAPRSASPYRGPPRSSSSPNVMHFTAEPSSELLQAREQIKSLSLSLQENQTALEQSNAIPNTQRYDTSASLCRIVTHSVTFSVNFFRARSEKRSKKYEVVSLETCKRMAQHHKCDHGSMTAVEDTWVTSNEPTFEWPSAPFGCCVEHRLSVSNCYLISTVVHMRHGSGYPDSPVGDLRQCLYSSGSCTMRDGSMLIWTPHKDEACQYVPITKMKGHLLGDIWISDSKEFALSWHDNSDRVRDCGNELIITDQGYALMTMHRVPRAAAPEVGIITSNQLAAQLLAVEDTVEMAVSALFRHALSALCDRTNLLALSLHTSLAANPTFTIRNLLDRHDLAASHLGNDLVQVHRCMPIPPKNYRLLASNGTCYTKPKVELSLSNGPPLHMFIDPTTCVLSNEAPQGDCASARYFFFPVSGGHYRFDSLTGDTSPVARIHSLGLPNTINSSVLALPLTIFHNLVLTNLSELTQDHQLSELWSTVDHDRILRISQTPTGLPRGSSSETTSNTLSLWPSWFILWSLYDTWVFVCCVSTTMGLLKVMIVVYCNVVYPGWLPRIQALFRAQRRHGANDAPLAIAVPPLPWASPPVREQDTVEVARVEIDTTNVWPPRASLSPASGPSVWAPPPRFKRAASRNHFLLFELGRSTTRGQEHTDPSSQESMLRT</sequence>
<feature type="region of interest" description="Disordered" evidence="2">
    <location>
        <begin position="281"/>
        <end position="303"/>
    </location>
</feature>
<dbReference type="PROSITE" id="PS50158">
    <property type="entry name" value="ZF_CCHC"/>
    <property type="match status" value="1"/>
</dbReference>
<evidence type="ECO:0000259" key="3">
    <source>
        <dbReference type="PROSITE" id="PS50158"/>
    </source>
</evidence>
<dbReference type="GO" id="GO:0003676">
    <property type="term" value="F:nucleic acid binding"/>
    <property type="evidence" value="ECO:0007669"/>
    <property type="project" value="InterPro"/>
</dbReference>
<dbReference type="SUPFAM" id="SSF57756">
    <property type="entry name" value="Retrovirus zinc finger-like domains"/>
    <property type="match status" value="1"/>
</dbReference>
<organism evidence="4 5">
    <name type="scientific">Ancylostoma ceylanicum</name>
    <dbReference type="NCBI Taxonomy" id="53326"/>
    <lineage>
        <taxon>Eukaryota</taxon>
        <taxon>Metazoa</taxon>
        <taxon>Ecdysozoa</taxon>
        <taxon>Nematoda</taxon>
        <taxon>Chromadorea</taxon>
        <taxon>Rhabditida</taxon>
        <taxon>Rhabditina</taxon>
        <taxon>Rhabditomorpha</taxon>
        <taxon>Strongyloidea</taxon>
        <taxon>Ancylostomatidae</taxon>
        <taxon>Ancylostomatinae</taxon>
        <taxon>Ancylostoma</taxon>
    </lineage>
</organism>
<dbReference type="Pfam" id="PF00098">
    <property type="entry name" value="zf-CCHC"/>
    <property type="match status" value="1"/>
</dbReference>
<feature type="domain" description="CCHC-type" evidence="3">
    <location>
        <begin position="340"/>
        <end position="355"/>
    </location>
</feature>
<dbReference type="InterPro" id="IPR036875">
    <property type="entry name" value="Znf_CCHC_sf"/>
</dbReference>
<keyword evidence="1" id="KW-0479">Metal-binding</keyword>
<evidence type="ECO:0000256" key="2">
    <source>
        <dbReference type="SAM" id="MobiDB-lite"/>
    </source>
</evidence>
<dbReference type="PANTHER" id="PTHR31524">
    <property type="match status" value="1"/>
</dbReference>
<keyword evidence="1" id="KW-0863">Zinc-finger</keyword>
<feature type="compositionally biased region" description="Polar residues" evidence="2">
    <location>
        <begin position="282"/>
        <end position="303"/>
    </location>
</feature>
<gene>
    <name evidence="4" type="primary">Acey_s0221.g2557</name>
    <name evidence="4" type="ORF">Y032_0221g2557</name>
</gene>
<reference evidence="5" key="1">
    <citation type="journal article" date="2015" name="Nat. Genet.">
        <title>The genome and transcriptome of the zoonotic hookworm Ancylostoma ceylanicum identify infection-specific gene families.</title>
        <authorList>
            <person name="Schwarz E.M."/>
            <person name="Hu Y."/>
            <person name="Antoshechkin I."/>
            <person name="Miller M.M."/>
            <person name="Sternberg P.W."/>
            <person name="Aroian R.V."/>
        </authorList>
    </citation>
    <scope>NUCLEOTIDE SEQUENCE</scope>
    <source>
        <strain evidence="5">HY135</strain>
    </source>
</reference>
<dbReference type="InterPro" id="IPR001878">
    <property type="entry name" value="Znf_CCHC"/>
</dbReference>
<dbReference type="GO" id="GO:0008270">
    <property type="term" value="F:zinc ion binding"/>
    <property type="evidence" value="ECO:0007669"/>
    <property type="project" value="UniProtKB-KW"/>
</dbReference>
<comment type="caution">
    <text evidence="4">The sequence shown here is derived from an EMBL/GenBank/DDBJ whole genome shotgun (WGS) entry which is preliminary data.</text>
</comment>
<evidence type="ECO:0000313" key="5">
    <source>
        <dbReference type="Proteomes" id="UP000024635"/>
    </source>
</evidence>
<name>A0A016SIV5_9BILA</name>
<dbReference type="GO" id="GO:0005737">
    <property type="term" value="C:cytoplasm"/>
    <property type="evidence" value="ECO:0007669"/>
    <property type="project" value="UniProtKB-ARBA"/>
</dbReference>
<feature type="region of interest" description="Disordered" evidence="2">
    <location>
        <begin position="1008"/>
        <end position="1029"/>
    </location>
</feature>
<dbReference type="EMBL" id="JARK01001557">
    <property type="protein sequence ID" value="EYB90332.1"/>
    <property type="molecule type" value="Genomic_DNA"/>
</dbReference>